<organism evidence="1 2">
    <name type="scientific">Celerinatantimonas diazotrophica</name>
    <dbReference type="NCBI Taxonomy" id="412034"/>
    <lineage>
        <taxon>Bacteria</taxon>
        <taxon>Pseudomonadati</taxon>
        <taxon>Pseudomonadota</taxon>
        <taxon>Gammaproteobacteria</taxon>
        <taxon>Celerinatantimonadaceae</taxon>
        <taxon>Celerinatantimonas</taxon>
    </lineage>
</organism>
<dbReference type="OrthoDB" id="4070623at2"/>
<dbReference type="SUPFAM" id="SSF69279">
    <property type="entry name" value="Phage tail proteins"/>
    <property type="match status" value="1"/>
</dbReference>
<keyword evidence="2" id="KW-1185">Reference proteome</keyword>
<dbReference type="EMBL" id="SMGD01000011">
    <property type="protein sequence ID" value="TCK58936.1"/>
    <property type="molecule type" value="Genomic_DNA"/>
</dbReference>
<dbReference type="Pfam" id="PF05954">
    <property type="entry name" value="Phage_GPD"/>
    <property type="match status" value="1"/>
</dbReference>
<proteinExistence type="predicted"/>
<dbReference type="Gene3D" id="3.30.1920.10">
    <property type="entry name" value="Baseplate protein-like domains - 2 layer sandwich fold"/>
    <property type="match status" value="1"/>
</dbReference>
<evidence type="ECO:0000313" key="2">
    <source>
        <dbReference type="Proteomes" id="UP000295565"/>
    </source>
</evidence>
<protein>
    <recommendedName>
        <fullName evidence="3">Phage protein D</fullName>
    </recommendedName>
</protein>
<accession>A0A4R1K484</accession>
<name>A0A4R1K484_9GAMM</name>
<sequence>MGLNYQPQFSLHADGKDITQAIWDNLLSISLRDNAGKKSDQLTIDIVLPVSAVTPPKGAVLNFSLGFNGSLVDKGRFIVDELTLSGPPRRLQIVANAAPMDNTKQSGLLQSHKTRSWDEVTLSSLVATIAKENDLTPKVSPDMATRTIAHIDQVNESDMALLTRIAQQYGAVVKPANGYLLFTTDAAGKTASGSKMPVFKLSSGHVKTWQCRFSSRRNVKRVIATYHDVATGNTEQVSIGSGEPVYRILYTYPNQAEAQAAAQARIKTAQGSSDSLAITMDGQSDFMAMVAEGYVQLSGFGDREDEPQWRIKSIEWKLSSSGMTMHIAGDRGVPN</sequence>
<gene>
    <name evidence="1" type="ORF">EV690_1095</name>
</gene>
<evidence type="ECO:0008006" key="3">
    <source>
        <dbReference type="Google" id="ProtNLM"/>
    </source>
</evidence>
<comment type="caution">
    <text evidence="1">The sequence shown here is derived from an EMBL/GenBank/DDBJ whole genome shotgun (WGS) entry which is preliminary data.</text>
</comment>
<dbReference type="RefSeq" id="WP_131911873.1">
    <property type="nucleotide sequence ID" value="NZ_OU594967.1"/>
</dbReference>
<evidence type="ECO:0000313" key="1">
    <source>
        <dbReference type="EMBL" id="TCK58936.1"/>
    </source>
</evidence>
<dbReference type="InterPro" id="IPR023399">
    <property type="entry name" value="Baseplate-like_2-layer_sand"/>
</dbReference>
<dbReference type="Gene3D" id="2.30.300.10">
    <property type="entry name" value="Baseplate protein-like domain - beta roll fold"/>
    <property type="match status" value="1"/>
</dbReference>
<reference evidence="1 2" key="1">
    <citation type="submission" date="2019-03" db="EMBL/GenBank/DDBJ databases">
        <title>Genomic Encyclopedia of Type Strains, Phase IV (KMG-IV): sequencing the most valuable type-strain genomes for metagenomic binning, comparative biology and taxonomic classification.</title>
        <authorList>
            <person name="Goeker M."/>
        </authorList>
    </citation>
    <scope>NUCLEOTIDE SEQUENCE [LARGE SCALE GENOMIC DNA]</scope>
    <source>
        <strain evidence="1 2">DSM 18577</strain>
    </source>
</reference>
<dbReference type="Proteomes" id="UP000295565">
    <property type="component" value="Unassembled WGS sequence"/>
</dbReference>
<dbReference type="AlphaFoldDB" id="A0A4R1K484"/>
<dbReference type="Gene3D" id="3.55.50.10">
    <property type="entry name" value="Baseplate protein-like domains"/>
    <property type="match status" value="1"/>
</dbReference>